<dbReference type="PRINTS" id="PR00260">
    <property type="entry name" value="CHEMTRNSDUCR"/>
</dbReference>
<keyword evidence="4" id="KW-0807">Transducer</keyword>
<organism evidence="7 8">
    <name type="scientific">Rhodoferax lacus</name>
    <dbReference type="NCBI Taxonomy" id="2184758"/>
    <lineage>
        <taxon>Bacteria</taxon>
        <taxon>Pseudomonadati</taxon>
        <taxon>Pseudomonadota</taxon>
        <taxon>Betaproteobacteria</taxon>
        <taxon>Burkholderiales</taxon>
        <taxon>Comamonadaceae</taxon>
        <taxon>Rhodoferax</taxon>
    </lineage>
</organism>
<feature type="domain" description="Methyl-accepting transducer" evidence="6">
    <location>
        <begin position="214"/>
        <end position="443"/>
    </location>
</feature>
<dbReference type="Pfam" id="PF00015">
    <property type="entry name" value="MCPsignal"/>
    <property type="match status" value="1"/>
</dbReference>
<keyword evidence="8" id="KW-1185">Reference proteome</keyword>
<dbReference type="AlphaFoldDB" id="A0A3E1REK0"/>
<dbReference type="SMART" id="SM00283">
    <property type="entry name" value="MA"/>
    <property type="match status" value="1"/>
</dbReference>
<dbReference type="SUPFAM" id="SSF58104">
    <property type="entry name" value="Methyl-accepting chemotaxis protein (MCP) signaling domain"/>
    <property type="match status" value="1"/>
</dbReference>
<evidence type="ECO:0000256" key="4">
    <source>
        <dbReference type="PROSITE-ProRule" id="PRU00284"/>
    </source>
</evidence>
<evidence type="ECO:0000256" key="1">
    <source>
        <dbReference type="ARBA" id="ARBA00004370"/>
    </source>
</evidence>
<gene>
    <name evidence="7" type="ORF">DIC66_06945</name>
</gene>
<dbReference type="PANTHER" id="PTHR43531:SF14">
    <property type="entry name" value="METHYL-ACCEPTING CHEMOTAXIS PROTEIN I-RELATED"/>
    <property type="match status" value="1"/>
</dbReference>
<dbReference type="FunFam" id="1.10.287.950:FF:000001">
    <property type="entry name" value="Methyl-accepting chemotaxis sensory transducer"/>
    <property type="match status" value="1"/>
</dbReference>
<dbReference type="Gene3D" id="3.30.450.290">
    <property type="match status" value="1"/>
</dbReference>
<comment type="caution">
    <text evidence="7">The sequence shown here is derived from an EMBL/GenBank/DDBJ whole genome shotgun (WGS) entry which is preliminary data.</text>
</comment>
<dbReference type="Gene3D" id="1.10.287.950">
    <property type="entry name" value="Methyl-accepting chemotaxis protein"/>
    <property type="match status" value="1"/>
</dbReference>
<keyword evidence="2" id="KW-0488">Methylation</keyword>
<evidence type="ECO:0000256" key="5">
    <source>
        <dbReference type="SAM" id="Phobius"/>
    </source>
</evidence>
<dbReference type="GO" id="GO:0007165">
    <property type="term" value="P:signal transduction"/>
    <property type="evidence" value="ECO:0007669"/>
    <property type="project" value="UniProtKB-KW"/>
</dbReference>
<feature type="transmembrane region" description="Helical" evidence="5">
    <location>
        <begin position="132"/>
        <end position="153"/>
    </location>
</feature>
<dbReference type="CDD" id="cd11386">
    <property type="entry name" value="MCP_signal"/>
    <property type="match status" value="1"/>
</dbReference>
<keyword evidence="5" id="KW-0812">Transmembrane</keyword>
<evidence type="ECO:0000313" key="7">
    <source>
        <dbReference type="EMBL" id="RFO97796.1"/>
    </source>
</evidence>
<dbReference type="PANTHER" id="PTHR43531">
    <property type="entry name" value="PROTEIN ICFG"/>
    <property type="match status" value="1"/>
</dbReference>
<protein>
    <recommendedName>
        <fullName evidence="6">Methyl-accepting transducer domain-containing protein</fullName>
    </recommendedName>
</protein>
<dbReference type="GO" id="GO:0004888">
    <property type="term" value="F:transmembrane signaling receptor activity"/>
    <property type="evidence" value="ECO:0007669"/>
    <property type="project" value="InterPro"/>
</dbReference>
<dbReference type="InterPro" id="IPR004090">
    <property type="entry name" value="Chemotax_Me-accpt_rcpt"/>
</dbReference>
<accession>A0A3E1REK0</accession>
<proteinExistence type="inferred from homology"/>
<dbReference type="OrthoDB" id="2489132at2"/>
<comment type="subcellular location">
    <subcellularLocation>
        <location evidence="1">Membrane</location>
    </subcellularLocation>
</comment>
<sequence length="466" mass="48943">MSTKVEGHDVIDDPKVRELFIRKMGESERLKELRVVRGKGVIDEFGPGLPNQAPVDDMDRSVLASGVTAYRMDDSQAGATTLRAVIPYIARKNFRGSKCLECHGVDEGAVLGVVSITSDIQADRESLRHINLLLWLGQGLLQIVLFFAIGAIVRSQLSSLGAEPSEATELAKRVAAGELDTPIRLKPQDDHSMMAQLGLMQTSLSQIVAKVRHGSEGVAIASAEIAQGNHDLSARTEQQAAALEETASSMEQLGATVRQNAASATEANQLAANATQVAERGGAVVGQVVSTMRGINESSHQISAIISVIDGIAFQTNILALNAAVEAARAGEQGRGFAVVASEVRSLAGRSASAAREIKALIQTSLDKVEQGSELVDRAGATMTEVVDSIQRVADIMAAITTASNEQASGVMQVGQAISQMDEATQQNAALVEEMAAAAGSLNTLAQELVQTVSVFKLAGAAQARS</sequence>
<reference evidence="7 8" key="1">
    <citation type="submission" date="2018-05" db="EMBL/GenBank/DDBJ databases">
        <title>Rhodoferax soyangensis sp.nov., isolated from an oligotrophic freshwater lake.</title>
        <authorList>
            <person name="Park M."/>
        </authorList>
    </citation>
    <scope>NUCLEOTIDE SEQUENCE [LARGE SCALE GENOMIC DNA]</scope>
    <source>
        <strain evidence="7 8">IMCC26218</strain>
    </source>
</reference>
<comment type="similarity">
    <text evidence="3">Belongs to the methyl-accepting chemotaxis (MCP) protein family.</text>
</comment>
<dbReference type="InterPro" id="IPR004089">
    <property type="entry name" value="MCPsignal_dom"/>
</dbReference>
<evidence type="ECO:0000313" key="8">
    <source>
        <dbReference type="Proteomes" id="UP000260665"/>
    </source>
</evidence>
<evidence type="ECO:0000256" key="3">
    <source>
        <dbReference type="ARBA" id="ARBA00029447"/>
    </source>
</evidence>
<dbReference type="PROSITE" id="PS50111">
    <property type="entry name" value="CHEMOTAXIS_TRANSDUC_2"/>
    <property type="match status" value="1"/>
</dbReference>
<evidence type="ECO:0000256" key="2">
    <source>
        <dbReference type="ARBA" id="ARBA00022481"/>
    </source>
</evidence>
<dbReference type="EMBL" id="QFZK01000003">
    <property type="protein sequence ID" value="RFO97796.1"/>
    <property type="molecule type" value="Genomic_DNA"/>
</dbReference>
<dbReference type="InterPro" id="IPR051310">
    <property type="entry name" value="MCP_chemotaxis"/>
</dbReference>
<dbReference type="GO" id="GO:0005886">
    <property type="term" value="C:plasma membrane"/>
    <property type="evidence" value="ECO:0007669"/>
    <property type="project" value="TreeGrafter"/>
</dbReference>
<dbReference type="GO" id="GO:0006935">
    <property type="term" value="P:chemotaxis"/>
    <property type="evidence" value="ECO:0007669"/>
    <property type="project" value="InterPro"/>
</dbReference>
<evidence type="ECO:0000259" key="6">
    <source>
        <dbReference type="PROSITE" id="PS50111"/>
    </source>
</evidence>
<keyword evidence="5" id="KW-1133">Transmembrane helix</keyword>
<dbReference type="Proteomes" id="UP000260665">
    <property type="component" value="Unassembled WGS sequence"/>
</dbReference>
<name>A0A3E1REK0_9BURK</name>
<keyword evidence="5" id="KW-0472">Membrane</keyword>